<organism evidence="1">
    <name type="scientific">marine sediment metagenome</name>
    <dbReference type="NCBI Taxonomy" id="412755"/>
    <lineage>
        <taxon>unclassified sequences</taxon>
        <taxon>metagenomes</taxon>
        <taxon>ecological metagenomes</taxon>
    </lineage>
</organism>
<evidence type="ECO:0000313" key="1">
    <source>
        <dbReference type="EMBL" id="GAG76507.1"/>
    </source>
</evidence>
<comment type="caution">
    <text evidence="1">The sequence shown here is derived from an EMBL/GenBank/DDBJ whole genome shotgun (WGS) entry which is preliminary data.</text>
</comment>
<protein>
    <submittedName>
        <fullName evidence="1">Uncharacterized protein</fullName>
    </submittedName>
</protein>
<proteinExistence type="predicted"/>
<dbReference type="EMBL" id="BART01012055">
    <property type="protein sequence ID" value="GAG76507.1"/>
    <property type="molecule type" value="Genomic_DNA"/>
</dbReference>
<sequence length="50" mass="5924">MRINDYGQGSESDDAQIYHRAWIYRKENQELQNLDNNENEGDMHSDVINP</sequence>
<gene>
    <name evidence="1" type="ORF">S01H4_25357</name>
</gene>
<name>X1B5F7_9ZZZZ</name>
<accession>X1B5F7</accession>
<reference evidence="1" key="1">
    <citation type="journal article" date="2014" name="Front. Microbiol.">
        <title>High frequency of phylogenetically diverse reductive dehalogenase-homologous genes in deep subseafloor sedimentary metagenomes.</title>
        <authorList>
            <person name="Kawai M."/>
            <person name="Futagami T."/>
            <person name="Toyoda A."/>
            <person name="Takaki Y."/>
            <person name="Nishi S."/>
            <person name="Hori S."/>
            <person name="Arai W."/>
            <person name="Tsubouchi T."/>
            <person name="Morono Y."/>
            <person name="Uchiyama I."/>
            <person name="Ito T."/>
            <person name="Fujiyama A."/>
            <person name="Inagaki F."/>
            <person name="Takami H."/>
        </authorList>
    </citation>
    <scope>NUCLEOTIDE SEQUENCE</scope>
    <source>
        <strain evidence="1">Expedition CK06-06</strain>
    </source>
</reference>
<dbReference type="AlphaFoldDB" id="X1B5F7"/>